<feature type="transmembrane region" description="Helical" evidence="6">
    <location>
        <begin position="79"/>
        <end position="101"/>
    </location>
</feature>
<evidence type="ECO:0000256" key="4">
    <source>
        <dbReference type="ARBA" id="ARBA00022989"/>
    </source>
</evidence>
<feature type="transmembrane region" description="Helical" evidence="6">
    <location>
        <begin position="439"/>
        <end position="458"/>
    </location>
</feature>
<dbReference type="RefSeq" id="WP_203367211.1">
    <property type="nucleotide sequence ID" value="NZ_WSFT01000046.1"/>
</dbReference>
<feature type="transmembrane region" description="Helical" evidence="6">
    <location>
        <begin position="175"/>
        <end position="195"/>
    </location>
</feature>
<dbReference type="PANTHER" id="PTHR30250:SF11">
    <property type="entry name" value="O-ANTIGEN TRANSPORTER-RELATED"/>
    <property type="match status" value="1"/>
</dbReference>
<feature type="transmembrane region" description="Helical" evidence="6">
    <location>
        <begin position="12"/>
        <end position="33"/>
    </location>
</feature>
<feature type="transmembrane region" description="Helical" evidence="6">
    <location>
        <begin position="334"/>
        <end position="355"/>
    </location>
</feature>
<comment type="caution">
    <text evidence="7">The sequence shown here is derived from an EMBL/GenBank/DDBJ whole genome shotgun (WGS) entry which is preliminary data.</text>
</comment>
<gene>
    <name evidence="7" type="ORF">GOQ27_12500</name>
</gene>
<dbReference type="Proteomes" id="UP000724672">
    <property type="component" value="Unassembled WGS sequence"/>
</dbReference>
<proteinExistence type="predicted"/>
<dbReference type="AlphaFoldDB" id="A0A942Z808"/>
<feature type="transmembrane region" description="Helical" evidence="6">
    <location>
        <begin position="39"/>
        <end position="58"/>
    </location>
</feature>
<sequence>MKDNLLKKFLSFSYGSWIGLVIGFVGTMITTRILSPQDFGKASMFTLVLNISMIFIIFGTDQSFVRFFYEEVEDKRGSLLYNCIKIPLLLTVVVSLVILLFSERVSVFLFEEYNFNVLVVLIIGIIIQVLYRYGTLVIRMQQKGNLFSILEILNRLLSLIIILILYHFLGAKYEIIIYSTVINLFLLTIISIISQSEYWNIRNLRSSQTTHNIKDILHYGSPLVLTMLITWLFQSFDKIAIKQWSSFDELGLYAAAFKIVALLNILKVTFSTFWTPVCYERFENNPDDKHFYEKITRMISFFLFLVAIFSIAGKDIIIYLLGREYKAAANIMPFLVFMPVMYTISETTVIGINFYKKPKWHILIALTSCLINIMGNWLLVPKYGAIGASISTAFSYIVFFTLRTQISLVYYNVNFGLKKIYFMIFIISVYAMYSVVNSNFYLNLLLGGVVILLMSYLYRKDLVNSYKIFNINKLFSNKS</sequence>
<evidence type="ECO:0000313" key="8">
    <source>
        <dbReference type="Proteomes" id="UP000724672"/>
    </source>
</evidence>
<dbReference type="InterPro" id="IPR050833">
    <property type="entry name" value="Poly_Biosynth_Transport"/>
</dbReference>
<feature type="transmembrane region" description="Helical" evidence="6">
    <location>
        <begin position="113"/>
        <end position="131"/>
    </location>
</feature>
<name>A0A942Z808_9FIRM</name>
<dbReference type="EMBL" id="WSFT01000046">
    <property type="protein sequence ID" value="MBS4539287.1"/>
    <property type="molecule type" value="Genomic_DNA"/>
</dbReference>
<keyword evidence="3 6" id="KW-0812">Transmembrane</keyword>
<evidence type="ECO:0000256" key="2">
    <source>
        <dbReference type="ARBA" id="ARBA00022475"/>
    </source>
</evidence>
<feature type="transmembrane region" description="Helical" evidence="6">
    <location>
        <begin position="409"/>
        <end position="433"/>
    </location>
</feature>
<evidence type="ECO:0000256" key="3">
    <source>
        <dbReference type="ARBA" id="ARBA00022692"/>
    </source>
</evidence>
<reference evidence="7" key="1">
    <citation type="submission" date="2019-12" db="EMBL/GenBank/DDBJ databases">
        <title>Clostridiaceae gen. nov. sp. nov., isolated from sediment in Xinjiang, China.</title>
        <authorList>
            <person name="Zhang R."/>
        </authorList>
    </citation>
    <scope>NUCLEOTIDE SEQUENCE</scope>
    <source>
        <strain evidence="7">D2Q-11</strain>
    </source>
</reference>
<feature type="transmembrane region" description="Helical" evidence="6">
    <location>
        <begin position="362"/>
        <end position="379"/>
    </location>
</feature>
<evidence type="ECO:0000256" key="1">
    <source>
        <dbReference type="ARBA" id="ARBA00004651"/>
    </source>
</evidence>
<dbReference type="GO" id="GO:0005886">
    <property type="term" value="C:plasma membrane"/>
    <property type="evidence" value="ECO:0007669"/>
    <property type="project" value="UniProtKB-SubCell"/>
</dbReference>
<evidence type="ECO:0000313" key="7">
    <source>
        <dbReference type="EMBL" id="MBS4539287.1"/>
    </source>
</evidence>
<evidence type="ECO:0000256" key="5">
    <source>
        <dbReference type="ARBA" id="ARBA00023136"/>
    </source>
</evidence>
<organism evidence="7 8">
    <name type="scientific">Anaeromonas frigoriresistens</name>
    <dbReference type="NCBI Taxonomy" id="2683708"/>
    <lineage>
        <taxon>Bacteria</taxon>
        <taxon>Bacillati</taxon>
        <taxon>Bacillota</taxon>
        <taxon>Tissierellia</taxon>
        <taxon>Tissierellales</taxon>
        <taxon>Thermohalobacteraceae</taxon>
        <taxon>Anaeromonas</taxon>
    </lineage>
</organism>
<comment type="subcellular location">
    <subcellularLocation>
        <location evidence="1">Cell membrane</location>
        <topology evidence="1">Multi-pass membrane protein</topology>
    </subcellularLocation>
</comment>
<keyword evidence="2" id="KW-1003">Cell membrane</keyword>
<feature type="transmembrane region" description="Helical" evidence="6">
    <location>
        <begin position="385"/>
        <end position="402"/>
    </location>
</feature>
<protein>
    <submittedName>
        <fullName evidence="7">Oligosaccharide flippase family protein</fullName>
    </submittedName>
</protein>
<accession>A0A942Z808</accession>
<keyword evidence="4 6" id="KW-1133">Transmembrane helix</keyword>
<evidence type="ECO:0000256" key="6">
    <source>
        <dbReference type="SAM" id="Phobius"/>
    </source>
</evidence>
<dbReference type="PANTHER" id="PTHR30250">
    <property type="entry name" value="PST FAMILY PREDICTED COLANIC ACID TRANSPORTER"/>
    <property type="match status" value="1"/>
</dbReference>
<feature type="transmembrane region" description="Helical" evidence="6">
    <location>
        <begin position="253"/>
        <end position="277"/>
    </location>
</feature>
<dbReference type="Pfam" id="PF13440">
    <property type="entry name" value="Polysacc_synt_3"/>
    <property type="match status" value="1"/>
</dbReference>
<keyword evidence="5 6" id="KW-0472">Membrane</keyword>
<keyword evidence="8" id="KW-1185">Reference proteome</keyword>
<feature type="transmembrane region" description="Helical" evidence="6">
    <location>
        <begin position="152"/>
        <end position="169"/>
    </location>
</feature>
<feature type="transmembrane region" description="Helical" evidence="6">
    <location>
        <begin position="216"/>
        <end position="233"/>
    </location>
</feature>
<feature type="transmembrane region" description="Helical" evidence="6">
    <location>
        <begin position="298"/>
        <end position="322"/>
    </location>
</feature>